<evidence type="ECO:0000256" key="6">
    <source>
        <dbReference type="ARBA" id="ARBA00023284"/>
    </source>
</evidence>
<dbReference type="CDD" id="cd01524">
    <property type="entry name" value="RHOD_Pyr_redox"/>
    <property type="match status" value="1"/>
</dbReference>
<dbReference type="InterPro" id="IPR023753">
    <property type="entry name" value="FAD/NAD-binding_dom"/>
</dbReference>
<gene>
    <name evidence="8" type="ORF">SAMN05660282_00311</name>
</gene>
<dbReference type="PRINTS" id="PR00368">
    <property type="entry name" value="FADPNR"/>
</dbReference>
<dbReference type="SUPFAM" id="SSF51905">
    <property type="entry name" value="FAD/NAD(P)-binding domain"/>
    <property type="match status" value="1"/>
</dbReference>
<evidence type="ECO:0000256" key="4">
    <source>
        <dbReference type="ARBA" id="ARBA00022827"/>
    </source>
</evidence>
<dbReference type="InterPro" id="IPR001763">
    <property type="entry name" value="Rhodanese-like_dom"/>
</dbReference>
<dbReference type="PROSITE" id="PS50206">
    <property type="entry name" value="RHODANESE_3"/>
    <property type="match status" value="1"/>
</dbReference>
<evidence type="ECO:0000313" key="9">
    <source>
        <dbReference type="Proteomes" id="UP000199065"/>
    </source>
</evidence>
<comment type="similarity">
    <text evidence="2">Belongs to the class-III pyridine nucleotide-disulfide oxidoreductase family.</text>
</comment>
<evidence type="ECO:0000256" key="2">
    <source>
        <dbReference type="ARBA" id="ARBA00009130"/>
    </source>
</evidence>
<dbReference type="GO" id="GO:0016491">
    <property type="term" value="F:oxidoreductase activity"/>
    <property type="evidence" value="ECO:0007669"/>
    <property type="project" value="UniProtKB-KW"/>
</dbReference>
<dbReference type="Pfam" id="PF00581">
    <property type="entry name" value="Rhodanese"/>
    <property type="match status" value="1"/>
</dbReference>
<organism evidence="8 9">
    <name type="scientific">Corynebacterium spheniscorum</name>
    <dbReference type="NCBI Taxonomy" id="185761"/>
    <lineage>
        <taxon>Bacteria</taxon>
        <taxon>Bacillati</taxon>
        <taxon>Actinomycetota</taxon>
        <taxon>Actinomycetes</taxon>
        <taxon>Mycobacteriales</taxon>
        <taxon>Corynebacteriaceae</taxon>
        <taxon>Corynebacterium</taxon>
    </lineage>
</organism>
<evidence type="ECO:0000256" key="5">
    <source>
        <dbReference type="ARBA" id="ARBA00023002"/>
    </source>
</evidence>
<dbReference type="SUPFAM" id="SSF52821">
    <property type="entry name" value="Rhodanese/Cell cycle control phosphatase"/>
    <property type="match status" value="1"/>
</dbReference>
<dbReference type="RefSeq" id="WP_092283694.1">
    <property type="nucleotide sequence ID" value="NZ_FOPJ01000001.1"/>
</dbReference>
<evidence type="ECO:0000256" key="1">
    <source>
        <dbReference type="ARBA" id="ARBA00001974"/>
    </source>
</evidence>
<name>A0A1I2PZL8_9CORY</name>
<dbReference type="InterPro" id="IPR016156">
    <property type="entry name" value="FAD/NAD-linked_Rdtase_dimer_sf"/>
</dbReference>
<feature type="domain" description="Rhodanese" evidence="7">
    <location>
        <begin position="470"/>
        <end position="557"/>
    </location>
</feature>
<dbReference type="Gene3D" id="3.50.50.60">
    <property type="entry name" value="FAD/NAD(P)-binding domain"/>
    <property type="match status" value="2"/>
</dbReference>
<keyword evidence="3" id="KW-0285">Flavoprotein</keyword>
<comment type="cofactor">
    <cofactor evidence="1">
        <name>FAD</name>
        <dbReference type="ChEBI" id="CHEBI:57692"/>
    </cofactor>
</comment>
<dbReference type="InterPro" id="IPR050260">
    <property type="entry name" value="FAD-bd_OxRdtase"/>
</dbReference>
<keyword evidence="5" id="KW-0560">Oxidoreductase</keyword>
<dbReference type="InterPro" id="IPR004099">
    <property type="entry name" value="Pyr_nucl-diS_OxRdtase_dimer"/>
</dbReference>
<dbReference type="SUPFAM" id="SSF55424">
    <property type="entry name" value="FAD/NAD-linked reductases, dimerisation (C-terminal) domain"/>
    <property type="match status" value="1"/>
</dbReference>
<evidence type="ECO:0000313" key="8">
    <source>
        <dbReference type="EMBL" id="SFG21514.1"/>
    </source>
</evidence>
<dbReference type="AlphaFoldDB" id="A0A1I2PZL8"/>
<dbReference type="SMART" id="SM00450">
    <property type="entry name" value="RHOD"/>
    <property type="match status" value="1"/>
</dbReference>
<protein>
    <submittedName>
        <fullName evidence="8">NADPH-dependent 2,4-dienoyl-CoA reductase, sulfur reductase</fullName>
    </submittedName>
</protein>
<dbReference type="PANTHER" id="PTHR43429">
    <property type="entry name" value="PYRIDINE NUCLEOTIDE-DISULFIDE OXIDOREDUCTASE DOMAIN-CONTAINING"/>
    <property type="match status" value="1"/>
</dbReference>
<dbReference type="Pfam" id="PF02852">
    <property type="entry name" value="Pyr_redox_dim"/>
    <property type="match status" value="1"/>
</dbReference>
<dbReference type="EMBL" id="FOPJ01000001">
    <property type="protein sequence ID" value="SFG21514.1"/>
    <property type="molecule type" value="Genomic_DNA"/>
</dbReference>
<dbReference type="Proteomes" id="UP000199065">
    <property type="component" value="Unassembled WGS sequence"/>
</dbReference>
<dbReference type="InterPro" id="IPR036188">
    <property type="entry name" value="FAD/NAD-bd_sf"/>
</dbReference>
<dbReference type="OrthoDB" id="9802028at2"/>
<keyword evidence="4" id="KW-0274">FAD</keyword>
<evidence type="ECO:0000259" key="7">
    <source>
        <dbReference type="PROSITE" id="PS50206"/>
    </source>
</evidence>
<keyword evidence="6" id="KW-0676">Redox-active center</keyword>
<proteinExistence type="inferred from homology"/>
<dbReference type="Pfam" id="PF07992">
    <property type="entry name" value="Pyr_redox_2"/>
    <property type="match status" value="1"/>
</dbReference>
<keyword evidence="9" id="KW-1185">Reference proteome</keyword>
<accession>A0A1I2PZL8</accession>
<dbReference type="InterPro" id="IPR036873">
    <property type="entry name" value="Rhodanese-like_dom_sf"/>
</dbReference>
<dbReference type="PRINTS" id="PR00411">
    <property type="entry name" value="PNDRDTASEI"/>
</dbReference>
<dbReference type="Gene3D" id="3.40.250.10">
    <property type="entry name" value="Rhodanese-like domain"/>
    <property type="match status" value="1"/>
</dbReference>
<dbReference type="PANTHER" id="PTHR43429:SF1">
    <property type="entry name" value="NAD(P)H SULFUR OXIDOREDUCTASE (COA-DEPENDENT)"/>
    <property type="match status" value="1"/>
</dbReference>
<reference evidence="8 9" key="1">
    <citation type="submission" date="2016-10" db="EMBL/GenBank/DDBJ databases">
        <authorList>
            <person name="de Groot N.N."/>
        </authorList>
    </citation>
    <scope>NUCLEOTIDE SEQUENCE [LARGE SCALE GENOMIC DNA]</scope>
    <source>
        <strain>J11</strain>
        <strain evidence="9">PG 39</strain>
    </source>
</reference>
<sequence length="558" mass="60176">MTSAQAQSTDQKTKTTVIVGGVAGGMSTATRLRRRDEQRNIIVFEASGHVSFANCGLPYHVSGTIPERQSLLLQTPESLKARFNLDVRVNTRVTAIDRENKTVEVRNELSGETYTQEYDTLVLSPGAVPVLPPIPGIERALTLRTVEDLDEIMAAIDDSTRHAVLIGGGFIGLELAENMAERGLNVTVLERAPQILAPLDPEMAAIVTQRLRDNGVSVITQADTIDIREDAVELADGRILYSDIVVAAIGVRPANELAKEAGLEIGERGGIKVDEQLRTNDPAIFAIGDAAEKRDGISGEDTLVPLAQTANRHGRLVADIIAGREGAQRAGTLGTAIVGLFGISAATVGWNEKRARTTDRNLRIIHLHPANHAGYYPGACQLHLKLVIDADTDEILGAQAVGEDGADKRIDVIATAMRGGLKAADLADLELAYAPQFGSAKDPVNMAGFIDDNALNGEKTVQWHELPKQMEEGWQLVDVRNPEEVQNGSIPGAINIPLDSLRERYQELGDTPTIVSCQVGLRGHVARTLLENLGMKQVANLDGGYLTWSFAQRAYHSD</sequence>
<evidence type="ECO:0000256" key="3">
    <source>
        <dbReference type="ARBA" id="ARBA00022630"/>
    </source>
</evidence>
<dbReference type="STRING" id="185761.SAMN05660282_00311"/>